<organism evidence="1 2">
    <name type="scientific">Lophiotrema nucula</name>
    <dbReference type="NCBI Taxonomy" id="690887"/>
    <lineage>
        <taxon>Eukaryota</taxon>
        <taxon>Fungi</taxon>
        <taxon>Dikarya</taxon>
        <taxon>Ascomycota</taxon>
        <taxon>Pezizomycotina</taxon>
        <taxon>Dothideomycetes</taxon>
        <taxon>Pleosporomycetidae</taxon>
        <taxon>Pleosporales</taxon>
        <taxon>Lophiotremataceae</taxon>
        <taxon>Lophiotrema</taxon>
    </lineage>
</organism>
<sequence>MSHNATSFLRCLDFGISISFLSRTFTYVKLIVKSPLSIVQYNLPWSSGHDFRLSSFVRSAGDRGSIPRGRVAFRCILFAPRDGIFLYDFEAHRLLQALRKCGVDVGMSGECSVVRWIGLLSSSFLLNDFFCMLQPSPMDIHLTYIIANEQEQLVLALCT</sequence>
<proteinExistence type="predicted"/>
<evidence type="ECO:0000313" key="2">
    <source>
        <dbReference type="Proteomes" id="UP000799770"/>
    </source>
</evidence>
<keyword evidence="2" id="KW-1185">Reference proteome</keyword>
<name>A0A6A5ZEC2_9PLEO</name>
<reference evidence="1" key="1">
    <citation type="journal article" date="2020" name="Stud. Mycol.">
        <title>101 Dothideomycetes genomes: a test case for predicting lifestyles and emergence of pathogens.</title>
        <authorList>
            <person name="Haridas S."/>
            <person name="Albert R."/>
            <person name="Binder M."/>
            <person name="Bloem J."/>
            <person name="Labutti K."/>
            <person name="Salamov A."/>
            <person name="Andreopoulos B."/>
            <person name="Baker S."/>
            <person name="Barry K."/>
            <person name="Bills G."/>
            <person name="Bluhm B."/>
            <person name="Cannon C."/>
            <person name="Castanera R."/>
            <person name="Culley D."/>
            <person name="Daum C."/>
            <person name="Ezra D."/>
            <person name="Gonzalez J."/>
            <person name="Henrissat B."/>
            <person name="Kuo A."/>
            <person name="Liang C."/>
            <person name="Lipzen A."/>
            <person name="Lutzoni F."/>
            <person name="Magnuson J."/>
            <person name="Mondo S."/>
            <person name="Nolan M."/>
            <person name="Ohm R."/>
            <person name="Pangilinan J."/>
            <person name="Park H.-J."/>
            <person name="Ramirez L."/>
            <person name="Alfaro M."/>
            <person name="Sun H."/>
            <person name="Tritt A."/>
            <person name="Yoshinaga Y."/>
            <person name="Zwiers L.-H."/>
            <person name="Turgeon B."/>
            <person name="Goodwin S."/>
            <person name="Spatafora J."/>
            <person name="Crous P."/>
            <person name="Grigoriev I."/>
        </authorList>
    </citation>
    <scope>NUCLEOTIDE SEQUENCE</scope>
    <source>
        <strain evidence="1">CBS 627.86</strain>
    </source>
</reference>
<protein>
    <submittedName>
        <fullName evidence="1">Uncharacterized protein</fullName>
    </submittedName>
</protein>
<gene>
    <name evidence="1" type="ORF">BDV96DRAFT_572634</name>
</gene>
<evidence type="ECO:0000313" key="1">
    <source>
        <dbReference type="EMBL" id="KAF2116678.1"/>
    </source>
</evidence>
<dbReference type="AlphaFoldDB" id="A0A6A5ZEC2"/>
<dbReference type="OrthoDB" id="4364131at2759"/>
<dbReference type="Proteomes" id="UP000799770">
    <property type="component" value="Unassembled WGS sequence"/>
</dbReference>
<accession>A0A6A5ZEC2</accession>
<dbReference type="EMBL" id="ML977320">
    <property type="protein sequence ID" value="KAF2116678.1"/>
    <property type="molecule type" value="Genomic_DNA"/>
</dbReference>